<dbReference type="RefSeq" id="WP_066917817.1">
    <property type="nucleotide sequence ID" value="NZ_CP011971.1"/>
</dbReference>
<evidence type="ECO:0000313" key="3">
    <source>
        <dbReference type="Proteomes" id="UP000070250"/>
    </source>
</evidence>
<dbReference type="Pfam" id="PF00296">
    <property type="entry name" value="Bac_luciferase"/>
    <property type="match status" value="1"/>
</dbReference>
<dbReference type="EMBL" id="CP011971">
    <property type="protein sequence ID" value="AMN45544.1"/>
    <property type="molecule type" value="Genomic_DNA"/>
</dbReference>
<dbReference type="Proteomes" id="UP000070250">
    <property type="component" value="Chromosome"/>
</dbReference>
<dbReference type="PATRIC" id="fig|465721.4.peg.42"/>
<dbReference type="InterPro" id="IPR019919">
    <property type="entry name" value="Lucif-like_OxRdtase_MSMEG_2256"/>
</dbReference>
<proteinExistence type="predicted"/>
<dbReference type="Gene3D" id="3.20.20.30">
    <property type="entry name" value="Luciferase-like domain"/>
    <property type="match status" value="1"/>
</dbReference>
<dbReference type="NCBIfam" id="TIGR03617">
    <property type="entry name" value="F420_MSMEG_2256"/>
    <property type="match status" value="1"/>
</dbReference>
<dbReference type="SUPFAM" id="SSF51679">
    <property type="entry name" value="Bacterial luciferase-like"/>
    <property type="match status" value="1"/>
</dbReference>
<reference evidence="2 3" key="1">
    <citation type="submission" date="2015-06" db="EMBL/GenBank/DDBJ databases">
        <title>A Comprehensive Approach to Explore the Metabolic and Phylogenetic Diversity of Bacterial Steroid Degradation in the Environment: Testosterone as an Example.</title>
        <authorList>
            <person name="Yang F.-C."/>
            <person name="Chen Y.-L."/>
            <person name="Yu C.-P."/>
            <person name="Tang S.-L."/>
            <person name="Wang P.-H."/>
            <person name="Ismail W."/>
            <person name="Wang C.-H."/>
            <person name="Yang C.-Y."/>
            <person name="Chiang Y.-R."/>
        </authorList>
    </citation>
    <scope>NUCLEOTIDE SEQUENCE [LARGE SCALE GENOMIC DNA]</scope>
    <source>
        <strain evidence="2 3">DSM 18526</strain>
    </source>
</reference>
<gene>
    <name evidence="2" type="ORF">ACG33_00185</name>
</gene>
<dbReference type="STRING" id="465721.ACG33_00185"/>
<feature type="domain" description="Luciferase-like" evidence="1">
    <location>
        <begin position="10"/>
        <end position="307"/>
    </location>
</feature>
<evidence type="ECO:0000259" key="1">
    <source>
        <dbReference type="Pfam" id="PF00296"/>
    </source>
</evidence>
<name>A0A127F515_STEDE</name>
<dbReference type="PANTHER" id="PTHR43244:SF2">
    <property type="entry name" value="CONSERVED HYPOTHETICAL ALANINE AND PROLINE-RICH PROTEIN"/>
    <property type="match status" value="1"/>
</dbReference>
<dbReference type="AlphaFoldDB" id="A0A127F515"/>
<accession>A0A127F515</accession>
<dbReference type="InterPro" id="IPR011251">
    <property type="entry name" value="Luciferase-like_dom"/>
</dbReference>
<evidence type="ECO:0000313" key="2">
    <source>
        <dbReference type="EMBL" id="AMN45544.1"/>
    </source>
</evidence>
<dbReference type="OrthoDB" id="7332380at2"/>
<protein>
    <submittedName>
        <fullName evidence="2">F420-dependent oxidoreductase</fullName>
    </submittedName>
</protein>
<dbReference type="CDD" id="cd01097">
    <property type="entry name" value="Tetrahydromethanopterin_reductase"/>
    <property type="match status" value="1"/>
</dbReference>
<organism evidence="2 3">
    <name type="scientific">Steroidobacter denitrificans</name>
    <dbReference type="NCBI Taxonomy" id="465721"/>
    <lineage>
        <taxon>Bacteria</taxon>
        <taxon>Pseudomonadati</taxon>
        <taxon>Pseudomonadota</taxon>
        <taxon>Gammaproteobacteria</taxon>
        <taxon>Steroidobacterales</taxon>
        <taxon>Steroidobacteraceae</taxon>
        <taxon>Steroidobacter</taxon>
    </lineage>
</organism>
<dbReference type="InterPro" id="IPR050564">
    <property type="entry name" value="F420-G6PD/mer"/>
</dbReference>
<dbReference type="InterPro" id="IPR036661">
    <property type="entry name" value="Luciferase-like_sf"/>
</dbReference>
<keyword evidence="3" id="KW-1185">Reference proteome</keyword>
<dbReference type="KEGG" id="sdf:ACG33_00185"/>
<sequence>MKIYTTAPFEDPRQARTLYPDLEQIGYDGVFSFEAKHDPFLPLAVAAEHTRTLRLGTGIAIAFARNPMNLANLGYDLQSISGGRFVLGLGSQVKPHIEKRFSSVWTHPAERMREIVLAIKAIWNCWEGRAELDFRGRFYTHTLMIPAFNPGPNPFGPPPILTGGFGPLMTAVAGEVADGFIAHPFNTRRSLLENTLPALERGLAKSGRQRADIEVIAATLVVTADTAEAFAAAKLAARKQLAFYGSTPAYRPTLAAHGWDDIHMELNRLSKAGRWEEMTHLIDDEVLHEIAVVGEPHTIATKLQARLEGIADGVSLTHNRCPDPGHWASVVRELRR</sequence>
<dbReference type="GO" id="GO:0016705">
    <property type="term" value="F:oxidoreductase activity, acting on paired donors, with incorporation or reduction of molecular oxygen"/>
    <property type="evidence" value="ECO:0007669"/>
    <property type="project" value="InterPro"/>
</dbReference>
<dbReference type="PANTHER" id="PTHR43244">
    <property type="match status" value="1"/>
</dbReference>